<dbReference type="SUPFAM" id="SSF140500">
    <property type="entry name" value="BAS1536-like"/>
    <property type="match status" value="1"/>
</dbReference>
<dbReference type="InterPro" id="IPR036638">
    <property type="entry name" value="HLH_DNA-bd_sf"/>
</dbReference>
<dbReference type="Proteomes" id="UP001342826">
    <property type="component" value="Unassembled WGS sequence"/>
</dbReference>
<sequence>MATDTLIDLREEIELKRREMYKAGEKSLCSPEVLKISQELDSLLNRLNKQI</sequence>
<dbReference type="Gene3D" id="4.10.280.10">
    <property type="entry name" value="Helix-loop-helix DNA-binding domain"/>
    <property type="match status" value="1"/>
</dbReference>
<comment type="caution">
    <text evidence="1">The sequence shown here is derived from an EMBL/GenBank/DDBJ whole genome shotgun (WGS) entry which is preliminary data.</text>
</comment>
<name>A0ABU6P4T2_9BACI</name>
<accession>A0ABU6P4T2</accession>
<evidence type="ECO:0000313" key="1">
    <source>
        <dbReference type="EMBL" id="MED4404098.1"/>
    </source>
</evidence>
<dbReference type="Pfam" id="PF09388">
    <property type="entry name" value="SpoOE-like"/>
    <property type="match status" value="1"/>
</dbReference>
<dbReference type="InterPro" id="IPR037208">
    <property type="entry name" value="Spo0E-like_sf"/>
</dbReference>
<evidence type="ECO:0000313" key="2">
    <source>
        <dbReference type="Proteomes" id="UP001342826"/>
    </source>
</evidence>
<dbReference type="InterPro" id="IPR018540">
    <property type="entry name" value="Spo0E-like"/>
</dbReference>
<protein>
    <submittedName>
        <fullName evidence="1">Aspartyl-phosphate phosphatase Spo0E family protein</fullName>
    </submittedName>
</protein>
<dbReference type="RefSeq" id="WP_328015983.1">
    <property type="nucleotide sequence ID" value="NZ_JARTFS010000024.1"/>
</dbReference>
<proteinExistence type="predicted"/>
<organism evidence="1 2">
    <name type="scientific">Metabacillus fastidiosus</name>
    <dbReference type="NCBI Taxonomy" id="1458"/>
    <lineage>
        <taxon>Bacteria</taxon>
        <taxon>Bacillati</taxon>
        <taxon>Bacillota</taxon>
        <taxon>Bacilli</taxon>
        <taxon>Bacillales</taxon>
        <taxon>Bacillaceae</taxon>
        <taxon>Metabacillus</taxon>
    </lineage>
</organism>
<reference evidence="1 2" key="1">
    <citation type="submission" date="2023-03" db="EMBL/GenBank/DDBJ databases">
        <title>Bacillus Genome Sequencing.</title>
        <authorList>
            <person name="Dunlap C."/>
        </authorList>
    </citation>
    <scope>NUCLEOTIDE SEQUENCE [LARGE SCALE GENOMIC DNA]</scope>
    <source>
        <strain evidence="1 2">NRS-1717</strain>
    </source>
</reference>
<dbReference type="EMBL" id="JARTFS010000024">
    <property type="protein sequence ID" value="MED4404098.1"/>
    <property type="molecule type" value="Genomic_DNA"/>
</dbReference>
<keyword evidence="2" id="KW-1185">Reference proteome</keyword>
<gene>
    <name evidence="1" type="ORF">P9271_22690</name>
</gene>